<dbReference type="InterPro" id="IPR007701">
    <property type="entry name" value="Interferon-rel_develop_reg_N"/>
</dbReference>
<accession>A0ABQ8Y508</accession>
<comment type="subcellular location">
    <subcellularLocation>
        <location evidence="2">Cytoplasm</location>
    </subcellularLocation>
    <subcellularLocation>
        <location evidence="1">Nucleus</location>
    </subcellularLocation>
</comment>
<feature type="domain" description="NOT2/NOT3/NOT5 C-terminal" evidence="12">
    <location>
        <begin position="595"/>
        <end position="712"/>
    </location>
</feature>
<keyword evidence="9" id="KW-0175">Coiled coil</keyword>
<evidence type="ECO:0000256" key="10">
    <source>
        <dbReference type="SAM" id="MobiDB-lite"/>
    </source>
</evidence>
<comment type="caution">
    <text evidence="14">The sequence shown here is derived from an EMBL/GenBank/DDBJ whole genome shotgun (WGS) entry which is preliminary data.</text>
</comment>
<dbReference type="InterPro" id="IPR007282">
    <property type="entry name" value="NOT2/3/5_C"/>
</dbReference>
<comment type="similarity">
    <text evidence="3">Belongs to the CNOT2/3/5 family.</text>
</comment>
<dbReference type="InterPro" id="IPR007207">
    <property type="entry name" value="Not_N"/>
</dbReference>
<evidence type="ECO:0000256" key="6">
    <source>
        <dbReference type="ARBA" id="ARBA00023015"/>
    </source>
</evidence>
<dbReference type="InterPro" id="IPR038635">
    <property type="entry name" value="CCR4-NOT_su2/3/5_C_sf"/>
</dbReference>
<keyword evidence="5" id="KW-0678">Repressor</keyword>
<dbReference type="PANTHER" id="PTHR23326">
    <property type="entry name" value="CCR4 NOT-RELATED"/>
    <property type="match status" value="1"/>
</dbReference>
<gene>
    <name evidence="14" type="ORF">M0813_24822</name>
</gene>
<dbReference type="Pfam" id="PF04153">
    <property type="entry name" value="NOT2_3_5_C"/>
    <property type="match status" value="1"/>
</dbReference>
<evidence type="ECO:0000256" key="3">
    <source>
        <dbReference type="ARBA" id="ARBA00007682"/>
    </source>
</evidence>
<dbReference type="InterPro" id="IPR040168">
    <property type="entry name" value="Not2/3/5"/>
</dbReference>
<dbReference type="Pfam" id="PF04065">
    <property type="entry name" value="Not3"/>
    <property type="match status" value="1"/>
</dbReference>
<feature type="domain" description="CCR4-Not complex component Not N-terminal" evidence="11">
    <location>
        <begin position="322"/>
        <end position="523"/>
    </location>
</feature>
<keyword evidence="6" id="KW-0805">Transcription regulation</keyword>
<reference evidence="14" key="1">
    <citation type="submission" date="2022-08" db="EMBL/GenBank/DDBJ databases">
        <title>Novel sulfate-reducing endosymbionts in the free-living metamonad Anaeramoeba.</title>
        <authorList>
            <person name="Jerlstrom-Hultqvist J."/>
            <person name="Cepicka I."/>
            <person name="Gallot-Lavallee L."/>
            <person name="Salas-Leiva D."/>
            <person name="Curtis B.A."/>
            <person name="Zahonova K."/>
            <person name="Pipaliya S."/>
            <person name="Dacks J."/>
            <person name="Roger A.J."/>
        </authorList>
    </citation>
    <scope>NUCLEOTIDE SEQUENCE</scope>
    <source>
        <strain evidence="14">Schooner1</strain>
    </source>
</reference>
<evidence type="ECO:0000313" key="14">
    <source>
        <dbReference type="EMBL" id="KAJ6239901.1"/>
    </source>
</evidence>
<feature type="region of interest" description="Disordered" evidence="10">
    <location>
        <begin position="557"/>
        <end position="577"/>
    </location>
</feature>
<evidence type="ECO:0000256" key="1">
    <source>
        <dbReference type="ARBA" id="ARBA00004123"/>
    </source>
</evidence>
<evidence type="ECO:0000259" key="11">
    <source>
        <dbReference type="Pfam" id="PF04065"/>
    </source>
</evidence>
<dbReference type="EMBL" id="JAOAOG010000216">
    <property type="protein sequence ID" value="KAJ6239901.1"/>
    <property type="molecule type" value="Genomic_DNA"/>
</dbReference>
<evidence type="ECO:0000256" key="7">
    <source>
        <dbReference type="ARBA" id="ARBA00023163"/>
    </source>
</evidence>
<feature type="coiled-coil region" evidence="9">
    <location>
        <begin position="428"/>
        <end position="455"/>
    </location>
</feature>
<sequence length="714" mass="85437">MNRLISKTETIAFDWKLDSLLESFSSSKTRERIEAFSEMYHISSHYYVPHFFTKYELITKIITKSLLHNNQAERKIVLQNLQLMAINVPEKAQNLFNLYHKTLINLVVNKASENVKIESLRCLSVLCLLNANNEMGDKLNTILFQLIKYSNKKTESSLSEKLCIEILRTYGILLTCLPSSFLENPLEEEYQDLYFYQFDYLYNHFLKSFRSRSSLIKNECAQQLTLLWSIKESDETLDNIDFETQLEDLIDQFNDLALECTKGNNKNKIKKKIQIQEMIESLQNNSFTTTEFEIKNNFIQITSWPKFKQLELFNKILKTGCNKHMEKNNLLWDIFNYEIKKYTNSKIFNMDHEKQTESTLELGLQKLLMTREQIRALLINSKRKDNYSLLETKKLLEQQIYFYKTVVNGDQTTTTTKKSLREWVVRSLHELNGQHEIIKREYEKLTRNSMNVEKEKQDRLFRLSENNKFHNFSLEQILLHLDNDSIKLESLFFVRLNVENFKNSWDEPEFDETNYYYIYEDINIIEKGTEENETITQNSTNVNQTNNENLISVQNEQNLQSVEKKTQKKSTEETKNEQENLLNLLTNSMKFLPKKSKFRKYKPTNPIEVPEFFPSIPPNSIDDPKTFSNFDSHTLFFIFYYLQGTYQQYLAAQKLRELGWRFHKNFKTWFRRCEEPKEITSEYERGTYKFFDFNESWQEKKKTDYKLEYKFLEK</sequence>
<dbReference type="Pfam" id="PF05004">
    <property type="entry name" value="IFRD"/>
    <property type="match status" value="1"/>
</dbReference>
<dbReference type="Gene3D" id="2.30.30.1020">
    <property type="entry name" value="CCR4-NOT complex subunit 2/3/5, C-terminal domain"/>
    <property type="match status" value="1"/>
</dbReference>
<evidence type="ECO:0000256" key="9">
    <source>
        <dbReference type="SAM" id="Coils"/>
    </source>
</evidence>
<feature type="compositionally biased region" description="Basic and acidic residues" evidence="10">
    <location>
        <begin position="562"/>
        <end position="577"/>
    </location>
</feature>
<organism evidence="14 15">
    <name type="scientific">Anaeramoeba flamelloides</name>
    <dbReference type="NCBI Taxonomy" id="1746091"/>
    <lineage>
        <taxon>Eukaryota</taxon>
        <taxon>Metamonada</taxon>
        <taxon>Anaeramoebidae</taxon>
        <taxon>Anaeramoeba</taxon>
    </lineage>
</organism>
<proteinExistence type="inferred from homology"/>
<evidence type="ECO:0000256" key="5">
    <source>
        <dbReference type="ARBA" id="ARBA00022491"/>
    </source>
</evidence>
<name>A0ABQ8Y508_9EUKA</name>
<keyword evidence="4" id="KW-0963">Cytoplasm</keyword>
<evidence type="ECO:0000259" key="13">
    <source>
        <dbReference type="Pfam" id="PF05004"/>
    </source>
</evidence>
<keyword evidence="7" id="KW-0804">Transcription</keyword>
<evidence type="ECO:0000259" key="12">
    <source>
        <dbReference type="Pfam" id="PF04153"/>
    </source>
</evidence>
<evidence type="ECO:0000256" key="8">
    <source>
        <dbReference type="ARBA" id="ARBA00023242"/>
    </source>
</evidence>
<feature type="domain" description="Interferon-related developmental regulator N-terminal" evidence="13">
    <location>
        <begin position="10"/>
        <end position="268"/>
    </location>
</feature>
<evidence type="ECO:0000256" key="4">
    <source>
        <dbReference type="ARBA" id="ARBA00022490"/>
    </source>
</evidence>
<dbReference type="Proteomes" id="UP001150062">
    <property type="component" value="Unassembled WGS sequence"/>
</dbReference>
<evidence type="ECO:0000313" key="15">
    <source>
        <dbReference type="Proteomes" id="UP001150062"/>
    </source>
</evidence>
<keyword evidence="15" id="KW-1185">Reference proteome</keyword>
<evidence type="ECO:0000256" key="2">
    <source>
        <dbReference type="ARBA" id="ARBA00004496"/>
    </source>
</evidence>
<dbReference type="SUPFAM" id="SSF48371">
    <property type="entry name" value="ARM repeat"/>
    <property type="match status" value="1"/>
</dbReference>
<keyword evidence="8" id="KW-0539">Nucleus</keyword>
<dbReference type="InterPro" id="IPR016024">
    <property type="entry name" value="ARM-type_fold"/>
</dbReference>
<protein>
    <submittedName>
        <fullName evidence="14">Ccr4-not transcription complex subunit 3</fullName>
    </submittedName>
</protein>